<feature type="compositionally biased region" description="Low complexity" evidence="1">
    <location>
        <begin position="430"/>
        <end position="444"/>
    </location>
</feature>
<evidence type="ECO:0000313" key="4">
    <source>
        <dbReference type="Proteomes" id="UP000613401"/>
    </source>
</evidence>
<protein>
    <submittedName>
        <fullName evidence="3">Uncharacterized protein</fullName>
    </submittedName>
</protein>
<evidence type="ECO:0000256" key="2">
    <source>
        <dbReference type="SAM" id="SignalP"/>
    </source>
</evidence>
<reference evidence="3" key="2">
    <citation type="submission" date="2020-03" db="EMBL/GenBank/DDBJ databases">
        <authorList>
            <person name="Fu F.-F."/>
            <person name="Chen J."/>
        </authorList>
    </citation>
    <scope>NUCLEOTIDE SEQUENCE</scope>
    <source>
        <strain evidence="3">Lc1</strain>
    </source>
</reference>
<feature type="signal peptide" evidence="2">
    <location>
        <begin position="1"/>
        <end position="31"/>
    </location>
</feature>
<dbReference type="Proteomes" id="UP000613401">
    <property type="component" value="Unassembled WGS sequence"/>
</dbReference>
<evidence type="ECO:0000313" key="3">
    <source>
        <dbReference type="EMBL" id="KAF3801860.1"/>
    </source>
</evidence>
<feature type="compositionally biased region" description="Low complexity" evidence="1">
    <location>
        <begin position="198"/>
        <end position="210"/>
    </location>
</feature>
<sequence>MAAPSHNRLEAALWALLLSQFFLLGFAQVEANPAAMDCIKTTRFPLVYTTVLTIYAPADDPVTIPSLRLPGTSSVDSSVPGFTPIPFPTFTSKESTDHVGLPPPLSSSESLSVPPPVSLPGAPSFSASESLSLSPPISLPGSPSFSESLSVPPPISLPNAPSFSGSSKSFSWKLPPVDSTTSRQPIPVIPGPSESSHTVVPSPAPTASSTLPVNTGEPTPIPHDPETGPRPVPSGRPASGSIGPWYAPPGKYTTVLPLIATTTEPDGSRKTANVTWLSIDLPTSTTSDGMVIPTVVPVWRCISLNLCNPICLIPEIQCYTSPEKDDGFSWPKAPPGLGKDDDFLLWFFGRFTWNIRWRLRVLFNLGTNLPNWRIGTKIPSWRWDLNLPNLRLGTNLPTWGRLVGIGPIGGGGGGNNPNEPEDPDNPEPSQPTASPSPTSSASSYSSSCTESITVAPYCTRPCVVSKVSNHVTNTWTTSCDTARCSTTELCTSVRTTTTTTYTTKKPKATGACRPGKCPACSDSKVKRNDGLEKRSSLEKRTIPEDVIVQNTMTGPETWEKGEKDWWENMRRVVKYYGPGYHQSSPIHADSSAIYEDFSKTYPMGGGSGPVWGCAMVAVFSPTGIYTNHMWEVPNFSIPDEDREAFDTDTLNYDEAHYFRQNVHHFLRHGSAAWTDQKQYPALRHLVEVGDKLDPKNTQFYRVILFVPIDVSGNMVYPRANQEIIDLLTGRLIGIDKKHITIYGYKRRKELGEDHHHDEGKTPPPEFRQAEPWHGLLSWMYTPKGASGKRELVVRFERDIIHRETWCGDGLIAAPDSMHVDKHSTSLISKRQDDTCPVSQFCMLKKNCGSCGGSSSKEPQKRDPWPEQVPTPDEVYLTNDDQMVQPEDSPEGELKWWQSMRNVIDQFGPGFGGPPDSWPCEEDEYPRPWATSEITFFDREKYTDISVERPRFGGSGPVWGCSMLIVVSPKAVWTSHFWEVPGHTRGEEDADSAWLQEAYPLPTEQYLKEDIIDHLGTGNFRGNKRSLTANPLDEHENPGLAQYFQPGGPFNVQEMDFVKAFIVSRGSLPPFPEDVMMHHSVVVQIKEKLLLDFGLSIDEMLNIAYRPHFESDLGKSREDHPEWGVFSWEYHPHDDSMDLGIGFKALRLRWEKKVVWENLWCGDGHRIVPPSDDDLFWPPLPPIDPEAAGGDPMMEGRQKTAPACKIPAKLTPSSSMTFTRTPVALPLPTASCVVNSECGSLSCPDNRQAVCFFDHCRCVIKERNDNITVTSSLTNARTSAWSTRVTSLNTTTSFPLTVETPWTGTEPFTTVVLSEWEPIPTKTIPTVIPQPSGAGSTCAWARNCIALPCLDDMYPACVKPANGNRYGCYCVMRPVPGDACAVESECNEMRCPEHHFPSCSLQGKCRCEPIPREVGAACKLDSHCAGLMSCNIVQSGFCNGGSCECAIKFTDDTGCAKHGDCTYVLRNNETHPYKTCSRENTCELTASEPFHRPERAGEVCKESKECVGIACDRHSDRKVCEGGKCACKPWRCDTHASCSGEFGPASCASANNVMCWDGECHCQHCMIALEDVKECEANKECAKNCCGQRVGEVSVCRDKKCACISSL</sequence>
<keyword evidence="2" id="KW-0732">Signal</keyword>
<proteinExistence type="predicted"/>
<feature type="region of interest" description="Disordered" evidence="1">
    <location>
        <begin position="90"/>
        <end position="116"/>
    </location>
</feature>
<feature type="compositionally biased region" description="Low complexity" evidence="1">
    <location>
        <begin position="162"/>
        <end position="171"/>
    </location>
</feature>
<dbReference type="EMBL" id="WVTB01000066">
    <property type="protein sequence ID" value="KAF3801860.1"/>
    <property type="molecule type" value="Genomic_DNA"/>
</dbReference>
<name>A0A8H4FH54_COLGL</name>
<organism evidence="3 4">
    <name type="scientific">Colletotrichum gloeosporioides</name>
    <name type="common">Anthracnose fungus</name>
    <name type="synonym">Glomerella cingulata</name>
    <dbReference type="NCBI Taxonomy" id="474922"/>
    <lineage>
        <taxon>Eukaryota</taxon>
        <taxon>Fungi</taxon>
        <taxon>Dikarya</taxon>
        <taxon>Ascomycota</taxon>
        <taxon>Pezizomycotina</taxon>
        <taxon>Sordariomycetes</taxon>
        <taxon>Hypocreomycetidae</taxon>
        <taxon>Glomerellales</taxon>
        <taxon>Glomerellaceae</taxon>
        <taxon>Colletotrichum</taxon>
        <taxon>Colletotrichum gloeosporioides species complex</taxon>
    </lineage>
</organism>
<evidence type="ECO:0000256" key="1">
    <source>
        <dbReference type="SAM" id="MobiDB-lite"/>
    </source>
</evidence>
<keyword evidence="4" id="KW-1185">Reference proteome</keyword>
<comment type="caution">
    <text evidence="3">The sequence shown here is derived from an EMBL/GenBank/DDBJ whole genome shotgun (WGS) entry which is preliminary data.</text>
</comment>
<feature type="compositionally biased region" description="Low complexity" evidence="1">
    <location>
        <begin position="130"/>
        <end position="146"/>
    </location>
</feature>
<dbReference type="GeneID" id="69022187"/>
<feature type="region of interest" description="Disordered" evidence="1">
    <location>
        <begin position="130"/>
        <end position="237"/>
    </location>
</feature>
<dbReference type="RefSeq" id="XP_045261019.1">
    <property type="nucleotide sequence ID" value="XM_045414897.1"/>
</dbReference>
<reference evidence="3" key="1">
    <citation type="journal article" date="2020" name="Phytopathology">
        <title>Genome sequence and comparative analysis of Colletotrichum gloeosporioides isolated from Liriodendron leaves.</title>
        <authorList>
            <person name="Fu F.F."/>
            <person name="Hao Z."/>
            <person name="Wang P."/>
            <person name="Lu Y."/>
            <person name="Xue L.J."/>
            <person name="Wei G."/>
            <person name="Tian Y."/>
            <person name="Baishi H."/>
            <person name="Xu H."/>
            <person name="Shi J."/>
            <person name="Cheng T."/>
            <person name="Wang G."/>
            <person name="Yi Y."/>
            <person name="Chen J."/>
        </authorList>
    </citation>
    <scope>NUCLEOTIDE SEQUENCE</scope>
    <source>
        <strain evidence="3">Lc1</strain>
    </source>
</reference>
<gene>
    <name evidence="3" type="ORF">GCG54_00015082</name>
</gene>
<feature type="chain" id="PRO_5034636647" evidence="2">
    <location>
        <begin position="32"/>
        <end position="1606"/>
    </location>
</feature>
<feature type="region of interest" description="Disordered" evidence="1">
    <location>
        <begin position="850"/>
        <end position="872"/>
    </location>
</feature>
<accession>A0A8H4FH54</accession>
<feature type="region of interest" description="Disordered" evidence="1">
    <location>
        <begin position="407"/>
        <end position="444"/>
    </location>
</feature>